<dbReference type="PANTHER" id="PTHR46244:SF6">
    <property type="entry name" value="PHOSPHOENOLPYRUVATE-PROTEIN PHOSPHOTRANSFERASE"/>
    <property type="match status" value="1"/>
</dbReference>
<evidence type="ECO:0000259" key="18">
    <source>
        <dbReference type="PROSITE" id="PS51350"/>
    </source>
</evidence>
<dbReference type="SUPFAM" id="SSF51621">
    <property type="entry name" value="Phosphoenolpyruvate/pyruvate domain"/>
    <property type="match status" value="1"/>
</dbReference>
<dbReference type="InterPro" id="IPR006318">
    <property type="entry name" value="PTS_EI-like"/>
</dbReference>
<keyword evidence="11" id="KW-0808">Transferase</keyword>
<keyword evidence="9" id="KW-0963">Cytoplasm</keyword>
<keyword evidence="12" id="KW-0598">Phosphotransferase system</keyword>
<gene>
    <name evidence="19" type="ORF">BJY24_001288</name>
</gene>
<dbReference type="AlphaFoldDB" id="A0A7W9UGS5"/>
<dbReference type="GO" id="GO:0009401">
    <property type="term" value="P:phosphoenolpyruvate-dependent sugar phosphotransferase system"/>
    <property type="evidence" value="ECO:0007669"/>
    <property type="project" value="UniProtKB-KW"/>
</dbReference>
<dbReference type="NCBIfam" id="TIGR01003">
    <property type="entry name" value="PTS_HPr_family"/>
    <property type="match status" value="1"/>
</dbReference>
<comment type="similarity">
    <text evidence="5">Belongs to the PEP-utilizing enzyme family.</text>
</comment>
<sequence length="781" mass="81140">MDLAREMVPDRALRVEVAAGLDEETFGTDAVAVASAIADADSGDGVLVLMDLGSAVLSAELALELLDSPHEVRLCSGPVVEGLVAAAVSAAGGAALAEVADEAVNALSGKQSQLGDVIGSGSDAASAEAPESEAVRATFRVDNEHGLHARPAARLVAELRGRDTDVRLRNLSTEAGPVSARSLSRLAALGVLAGHQVEVTATGPDAREAVDAILALAGQRFGEPAPESGGAGRPREPRPASGGIAIGPVWQARAVEFAPGASGSPEDERRTLDSAIRAVHNDIRAAVARERGNGRLSAAEIFEAHLVMLEDEELVGEARRRMDRGTGAAAAWAEVLGEAAAEMERLPDDYQRARAADLRAVRDQVVAAISGSDAGIDSRPGILVAADLTPAQVSGLDGSVVGGIVLAEGSPTSHASIIARAKGIPVLVGAGADVLRIPEGTTVALDGDSGQVVIDPDPSVVAEFSARATEMSERRRGAEQAAQQPAVTRDGVAIEVGANIGSVAEAVDARRRGADFAGLVRTEFLFLHREKPPSVDEQEQVYRETAQAFDGRRVVLRTLDVGGDKPLPYLPQPPEANPFLGLRGIRLTLAHPDLFRDQLRALARVAADHPVRVMFPMVTDIDEVRAARQLLEEVAPQDLRIDVGIMVETPATAAKAAAFTDDADFFSIGTNDLTQYALAAERGNNVVASLADALDPGVLHLIDQVCRGAGTTPVAVCGELAADPAAIPILLGLGVRELSVTPPAIPEIKARTRTLDLATCRSLATEALRCPSAAAVRALVR</sequence>
<keyword evidence="15" id="KW-0460">Magnesium</keyword>
<keyword evidence="14" id="KW-0418">Kinase</keyword>
<dbReference type="InterPro" id="IPR001020">
    <property type="entry name" value="PTS_HPr_His_P_site"/>
</dbReference>
<comment type="caution">
    <text evidence="19">The sequence shown here is derived from an EMBL/GenBank/DDBJ whole genome shotgun (WGS) entry which is preliminary data.</text>
</comment>
<dbReference type="Gene3D" id="3.20.20.60">
    <property type="entry name" value="Phosphoenolpyruvate-binding domains"/>
    <property type="match status" value="1"/>
</dbReference>
<dbReference type="GO" id="GO:0046872">
    <property type="term" value="F:metal ion binding"/>
    <property type="evidence" value="ECO:0007669"/>
    <property type="project" value="UniProtKB-KW"/>
</dbReference>
<keyword evidence="8" id="KW-0813">Transport</keyword>
<dbReference type="Gene3D" id="1.10.274.10">
    <property type="entry name" value="PtsI, HPr-binding domain"/>
    <property type="match status" value="1"/>
</dbReference>
<dbReference type="Gene3D" id="3.40.50.510">
    <property type="entry name" value="Phosphotransferase system, mannose-type IIA component"/>
    <property type="match status" value="1"/>
</dbReference>
<dbReference type="Pfam" id="PF03610">
    <property type="entry name" value="EIIA-man"/>
    <property type="match status" value="1"/>
</dbReference>
<dbReference type="InterPro" id="IPR015813">
    <property type="entry name" value="Pyrv/PenolPyrv_kinase-like_dom"/>
</dbReference>
<name>A0A7W9UGS5_9NOCA</name>
<evidence type="ECO:0000256" key="2">
    <source>
        <dbReference type="ARBA" id="ARBA00001946"/>
    </source>
</evidence>
<dbReference type="SUPFAM" id="SSF53062">
    <property type="entry name" value="PTS system fructose IIA component-like"/>
    <property type="match status" value="1"/>
</dbReference>
<dbReference type="InterPro" id="IPR008279">
    <property type="entry name" value="PEP-util_enz_mobile_dom"/>
</dbReference>
<keyword evidence="10" id="KW-0762">Sugar transport</keyword>
<evidence type="ECO:0000256" key="10">
    <source>
        <dbReference type="ARBA" id="ARBA00022597"/>
    </source>
</evidence>
<evidence type="ECO:0000256" key="3">
    <source>
        <dbReference type="ARBA" id="ARBA00003681"/>
    </source>
</evidence>
<dbReference type="SUPFAM" id="SSF47831">
    <property type="entry name" value="Enzyme I of the PEP:sugar phosphotransferase system HPr-binding (sub)domain"/>
    <property type="match status" value="1"/>
</dbReference>
<dbReference type="Pfam" id="PF05524">
    <property type="entry name" value="PEP-utilisers_N"/>
    <property type="match status" value="1"/>
</dbReference>
<evidence type="ECO:0000256" key="6">
    <source>
        <dbReference type="ARBA" id="ARBA00012232"/>
    </source>
</evidence>
<dbReference type="InterPro" id="IPR023151">
    <property type="entry name" value="PEP_util_CS"/>
</dbReference>
<dbReference type="PRINTS" id="PR00107">
    <property type="entry name" value="PHOSPHOCPHPR"/>
</dbReference>
<proteinExistence type="inferred from homology"/>
<dbReference type="InterPro" id="IPR040442">
    <property type="entry name" value="Pyrv_kinase-like_dom_sf"/>
</dbReference>
<feature type="domain" description="PTS EIIA type-4" evidence="17">
    <location>
        <begin position="1"/>
        <end position="114"/>
    </location>
</feature>
<feature type="domain" description="HPr" evidence="18">
    <location>
        <begin position="134"/>
        <end position="224"/>
    </location>
</feature>
<evidence type="ECO:0000256" key="14">
    <source>
        <dbReference type="ARBA" id="ARBA00022777"/>
    </source>
</evidence>
<dbReference type="InterPro" id="IPR000121">
    <property type="entry name" value="PEP_util_C"/>
</dbReference>
<dbReference type="GO" id="GO:0008965">
    <property type="term" value="F:phosphoenolpyruvate-protein phosphotransferase activity"/>
    <property type="evidence" value="ECO:0007669"/>
    <property type="project" value="UniProtKB-EC"/>
</dbReference>
<dbReference type="PROSITE" id="PS51096">
    <property type="entry name" value="PTS_EIIA_TYPE_4"/>
    <property type="match status" value="1"/>
</dbReference>
<evidence type="ECO:0000256" key="11">
    <source>
        <dbReference type="ARBA" id="ARBA00022679"/>
    </source>
</evidence>
<evidence type="ECO:0000256" key="8">
    <source>
        <dbReference type="ARBA" id="ARBA00022448"/>
    </source>
</evidence>
<dbReference type="Pfam" id="PF02896">
    <property type="entry name" value="PEP-utilizers_C"/>
    <property type="match status" value="1"/>
</dbReference>
<dbReference type="InterPro" id="IPR004701">
    <property type="entry name" value="PTS_EIIA_man-typ"/>
</dbReference>
<dbReference type="SUPFAM" id="SSF52009">
    <property type="entry name" value="Phosphohistidine domain"/>
    <property type="match status" value="1"/>
</dbReference>
<protein>
    <recommendedName>
        <fullName evidence="7">Phosphocarrier protein HPr</fullName>
        <ecNumber evidence="6">2.7.3.9</ecNumber>
    </recommendedName>
</protein>
<evidence type="ECO:0000256" key="12">
    <source>
        <dbReference type="ARBA" id="ARBA00022683"/>
    </source>
</evidence>
<reference evidence="19 20" key="1">
    <citation type="submission" date="2020-08" db="EMBL/GenBank/DDBJ databases">
        <title>Sequencing the genomes of 1000 actinobacteria strains.</title>
        <authorList>
            <person name="Klenk H.-P."/>
        </authorList>
    </citation>
    <scope>NUCLEOTIDE SEQUENCE [LARGE SCALE GENOMIC DNA]</scope>
    <source>
        <strain evidence="19 20">DSM 43582</strain>
    </source>
</reference>
<dbReference type="PROSITE" id="PS00369">
    <property type="entry name" value="PTS_HPR_HIS"/>
    <property type="match status" value="1"/>
</dbReference>
<dbReference type="PANTHER" id="PTHR46244">
    <property type="entry name" value="PHOSPHOENOLPYRUVATE-PROTEIN PHOSPHOTRANSFERASE"/>
    <property type="match status" value="1"/>
</dbReference>
<evidence type="ECO:0000256" key="5">
    <source>
        <dbReference type="ARBA" id="ARBA00007837"/>
    </source>
</evidence>
<dbReference type="InterPro" id="IPR036618">
    <property type="entry name" value="PtsI_HPr-bd_sf"/>
</dbReference>
<evidence type="ECO:0000256" key="1">
    <source>
        <dbReference type="ARBA" id="ARBA00000683"/>
    </source>
</evidence>
<evidence type="ECO:0000256" key="7">
    <source>
        <dbReference type="ARBA" id="ARBA00020422"/>
    </source>
</evidence>
<dbReference type="GO" id="GO:0016301">
    <property type="term" value="F:kinase activity"/>
    <property type="evidence" value="ECO:0007669"/>
    <property type="project" value="UniProtKB-KW"/>
</dbReference>
<comment type="catalytic activity">
    <reaction evidence="1">
        <text>L-histidyl-[protein] + phosphoenolpyruvate = N(pros)-phospho-L-histidyl-[protein] + pyruvate</text>
        <dbReference type="Rhea" id="RHEA:23880"/>
        <dbReference type="Rhea" id="RHEA-COMP:9745"/>
        <dbReference type="Rhea" id="RHEA-COMP:9746"/>
        <dbReference type="ChEBI" id="CHEBI:15361"/>
        <dbReference type="ChEBI" id="CHEBI:29979"/>
        <dbReference type="ChEBI" id="CHEBI:58702"/>
        <dbReference type="ChEBI" id="CHEBI:64837"/>
        <dbReference type="EC" id="2.7.3.9"/>
    </reaction>
</comment>
<dbReference type="Pfam" id="PF00391">
    <property type="entry name" value="PEP-utilizers"/>
    <property type="match status" value="1"/>
</dbReference>
<dbReference type="InterPro" id="IPR000032">
    <property type="entry name" value="HPr-like"/>
</dbReference>
<dbReference type="NCBIfam" id="TIGR01417">
    <property type="entry name" value="PTS_I_fam"/>
    <property type="match status" value="1"/>
</dbReference>
<evidence type="ECO:0000313" key="19">
    <source>
        <dbReference type="EMBL" id="MBB5912421.1"/>
    </source>
</evidence>
<dbReference type="Gene3D" id="3.30.1340.10">
    <property type="entry name" value="HPr-like"/>
    <property type="match status" value="1"/>
</dbReference>
<dbReference type="InterPro" id="IPR036662">
    <property type="entry name" value="PTS_EIIA_man-typ_sf"/>
</dbReference>
<evidence type="ECO:0000259" key="17">
    <source>
        <dbReference type="PROSITE" id="PS51096"/>
    </source>
</evidence>
<organism evidence="19 20">
    <name type="scientific">Nocardia transvalensis</name>
    <dbReference type="NCBI Taxonomy" id="37333"/>
    <lineage>
        <taxon>Bacteria</taxon>
        <taxon>Bacillati</taxon>
        <taxon>Actinomycetota</taxon>
        <taxon>Actinomycetes</taxon>
        <taxon>Mycobacteriales</taxon>
        <taxon>Nocardiaceae</taxon>
        <taxon>Nocardia</taxon>
    </lineage>
</organism>
<dbReference type="Gene3D" id="3.50.30.10">
    <property type="entry name" value="Phosphohistidine domain"/>
    <property type="match status" value="1"/>
</dbReference>
<dbReference type="InterPro" id="IPR050499">
    <property type="entry name" value="PEP-utilizing_PTS_enzyme"/>
</dbReference>
<dbReference type="InterPro" id="IPR036637">
    <property type="entry name" value="Phosphohistidine_dom_sf"/>
</dbReference>
<dbReference type="GO" id="GO:0005737">
    <property type="term" value="C:cytoplasm"/>
    <property type="evidence" value="ECO:0007669"/>
    <property type="project" value="UniProtKB-SubCell"/>
</dbReference>
<evidence type="ECO:0000256" key="4">
    <source>
        <dbReference type="ARBA" id="ARBA00004496"/>
    </source>
</evidence>
<feature type="region of interest" description="Disordered" evidence="16">
    <location>
        <begin position="221"/>
        <end position="242"/>
    </location>
</feature>
<evidence type="ECO:0000256" key="15">
    <source>
        <dbReference type="ARBA" id="ARBA00022842"/>
    </source>
</evidence>
<comment type="cofactor">
    <cofactor evidence="2">
        <name>Mg(2+)</name>
        <dbReference type="ChEBI" id="CHEBI:18420"/>
    </cofactor>
</comment>
<evidence type="ECO:0000256" key="16">
    <source>
        <dbReference type="SAM" id="MobiDB-lite"/>
    </source>
</evidence>
<evidence type="ECO:0000256" key="13">
    <source>
        <dbReference type="ARBA" id="ARBA00022723"/>
    </source>
</evidence>
<dbReference type="InterPro" id="IPR035895">
    <property type="entry name" value="HPr-like_sf"/>
</dbReference>
<keyword evidence="20" id="KW-1185">Reference proteome</keyword>
<accession>A0A7W9UGS5</accession>
<keyword evidence="13" id="KW-0479">Metal-binding</keyword>
<dbReference type="PROSITE" id="PS00742">
    <property type="entry name" value="PEP_ENZYMES_2"/>
    <property type="match status" value="1"/>
</dbReference>
<dbReference type="EMBL" id="JACHIT010000001">
    <property type="protein sequence ID" value="MBB5912421.1"/>
    <property type="molecule type" value="Genomic_DNA"/>
</dbReference>
<comment type="subcellular location">
    <subcellularLocation>
        <location evidence="4">Cytoplasm</location>
    </subcellularLocation>
</comment>
<dbReference type="Pfam" id="PF00381">
    <property type="entry name" value="PTS-HPr"/>
    <property type="match status" value="1"/>
</dbReference>
<dbReference type="Proteomes" id="UP000540412">
    <property type="component" value="Unassembled WGS sequence"/>
</dbReference>
<dbReference type="PRINTS" id="PR01736">
    <property type="entry name" value="PHPHTRNFRASE"/>
</dbReference>
<dbReference type="GO" id="GO:0016020">
    <property type="term" value="C:membrane"/>
    <property type="evidence" value="ECO:0007669"/>
    <property type="project" value="InterPro"/>
</dbReference>
<evidence type="ECO:0000313" key="20">
    <source>
        <dbReference type="Proteomes" id="UP000540412"/>
    </source>
</evidence>
<dbReference type="EC" id="2.7.3.9" evidence="6"/>
<evidence type="ECO:0000256" key="9">
    <source>
        <dbReference type="ARBA" id="ARBA00022490"/>
    </source>
</evidence>
<dbReference type="InterPro" id="IPR008731">
    <property type="entry name" value="PTS_EIN"/>
</dbReference>
<comment type="function">
    <text evidence="3">General (non sugar-specific) component of the phosphoenolpyruvate-dependent sugar phosphotransferase system (sugar PTS). This major carbohydrate active-transport system catalyzes the phosphorylation of incoming sugar substrates concomitantly with their translocation across the cell membrane. The phosphoryl group from phosphoenolpyruvate (PEP) is transferred to the phosphoryl carrier protein HPr by enzyme I. Phospho-HPr then transfers it to the PTS EIIA domain.</text>
</comment>
<dbReference type="CDD" id="cd00367">
    <property type="entry name" value="PTS-HPr_like"/>
    <property type="match status" value="1"/>
</dbReference>
<dbReference type="SUPFAM" id="SSF55594">
    <property type="entry name" value="HPr-like"/>
    <property type="match status" value="1"/>
</dbReference>
<dbReference type="PROSITE" id="PS51350">
    <property type="entry name" value="PTS_HPR_DOM"/>
    <property type="match status" value="1"/>
</dbReference>